<dbReference type="Gene3D" id="3.30.70.120">
    <property type="match status" value="1"/>
</dbReference>
<dbReference type="SUPFAM" id="SSF54913">
    <property type="entry name" value="GlnB-like"/>
    <property type="match status" value="1"/>
</dbReference>
<evidence type="ECO:0000313" key="3">
    <source>
        <dbReference type="Proteomes" id="UP000525652"/>
    </source>
</evidence>
<sequence>MASSDVSIGWTTVSSVSDAEALAGRLLEENLAACVQMDPGVRSVFRWKGEICSEEEVRLWVKTTESGAHEVESFFKNAHPYETPQWVWVTATGAAGDYAKWVFAEVKLYGEN</sequence>
<proteinExistence type="inferred from homology"/>
<dbReference type="InterPro" id="IPR011322">
    <property type="entry name" value="N-reg_PII-like_a/b"/>
</dbReference>
<organism evidence="2 3">
    <name type="scientific">Puniceicoccus vermicola</name>
    <dbReference type="NCBI Taxonomy" id="388746"/>
    <lineage>
        <taxon>Bacteria</taxon>
        <taxon>Pseudomonadati</taxon>
        <taxon>Verrucomicrobiota</taxon>
        <taxon>Opitutia</taxon>
        <taxon>Puniceicoccales</taxon>
        <taxon>Puniceicoccaceae</taxon>
        <taxon>Puniceicoccus</taxon>
    </lineage>
</organism>
<accession>A0A7X1E372</accession>
<dbReference type="AlphaFoldDB" id="A0A7X1E372"/>
<dbReference type="EMBL" id="JACHVA010000033">
    <property type="protein sequence ID" value="MBC2600663.1"/>
    <property type="molecule type" value="Genomic_DNA"/>
</dbReference>
<protein>
    <submittedName>
        <fullName evidence="2">Divalent-cation tolerance protein CutA</fullName>
    </submittedName>
</protein>
<dbReference type="RefSeq" id="WP_185691403.1">
    <property type="nucleotide sequence ID" value="NZ_JACHVA010000033.1"/>
</dbReference>
<dbReference type="Pfam" id="PF03091">
    <property type="entry name" value="CutA1"/>
    <property type="match status" value="1"/>
</dbReference>
<evidence type="ECO:0000256" key="1">
    <source>
        <dbReference type="ARBA" id="ARBA00010169"/>
    </source>
</evidence>
<dbReference type="InterPro" id="IPR004323">
    <property type="entry name" value="Ion_tolerance_CutA"/>
</dbReference>
<dbReference type="Proteomes" id="UP000525652">
    <property type="component" value="Unassembled WGS sequence"/>
</dbReference>
<dbReference type="GO" id="GO:0005507">
    <property type="term" value="F:copper ion binding"/>
    <property type="evidence" value="ECO:0007669"/>
    <property type="project" value="TreeGrafter"/>
</dbReference>
<keyword evidence="3" id="KW-1185">Reference proteome</keyword>
<gene>
    <name evidence="2" type="ORF">H5P30_02590</name>
</gene>
<dbReference type="PANTHER" id="PTHR23419:SF8">
    <property type="entry name" value="FI09726P"/>
    <property type="match status" value="1"/>
</dbReference>
<dbReference type="GO" id="GO:0010038">
    <property type="term" value="P:response to metal ion"/>
    <property type="evidence" value="ECO:0007669"/>
    <property type="project" value="InterPro"/>
</dbReference>
<evidence type="ECO:0000313" key="2">
    <source>
        <dbReference type="EMBL" id="MBC2600663.1"/>
    </source>
</evidence>
<reference evidence="2 3" key="1">
    <citation type="submission" date="2020-07" db="EMBL/GenBank/DDBJ databases">
        <authorList>
            <person name="Feng X."/>
        </authorList>
    </citation>
    <scope>NUCLEOTIDE SEQUENCE [LARGE SCALE GENOMIC DNA]</scope>
    <source>
        <strain evidence="2 3">JCM14086</strain>
    </source>
</reference>
<dbReference type="InterPro" id="IPR015867">
    <property type="entry name" value="N-reg_PII/ATP_PRibTrfase_C"/>
</dbReference>
<dbReference type="PANTHER" id="PTHR23419">
    <property type="entry name" value="DIVALENT CATION TOLERANCE CUTA-RELATED"/>
    <property type="match status" value="1"/>
</dbReference>
<name>A0A7X1E372_9BACT</name>
<comment type="similarity">
    <text evidence="1">Belongs to the CutA family.</text>
</comment>
<comment type="caution">
    <text evidence="2">The sequence shown here is derived from an EMBL/GenBank/DDBJ whole genome shotgun (WGS) entry which is preliminary data.</text>
</comment>